<feature type="compositionally biased region" description="Polar residues" evidence="1">
    <location>
        <begin position="226"/>
        <end position="236"/>
    </location>
</feature>
<keyword evidence="2" id="KW-0732">Signal</keyword>
<feature type="compositionally biased region" description="Acidic residues" evidence="1">
    <location>
        <begin position="214"/>
        <end position="225"/>
    </location>
</feature>
<protein>
    <recommendedName>
        <fullName evidence="5">Lipoprotein</fullName>
    </recommendedName>
</protein>
<feature type="region of interest" description="Disordered" evidence="1">
    <location>
        <begin position="214"/>
        <end position="247"/>
    </location>
</feature>
<evidence type="ECO:0000256" key="1">
    <source>
        <dbReference type="SAM" id="MobiDB-lite"/>
    </source>
</evidence>
<evidence type="ECO:0000256" key="2">
    <source>
        <dbReference type="SAM" id="SignalP"/>
    </source>
</evidence>
<reference evidence="3 4" key="1">
    <citation type="journal article" date="2025" name="Anaerobe">
        <title>Description of Anaerococcus kampingiae sp. nov., Anaerococcus groningensis sp. nov., Anaerococcus martiniensis sp. nov., and Anaerococcus cruorum sp. nov., isolated from human clinical specimens.</title>
        <authorList>
            <person name="Boiten K.E."/>
            <person name="Meijer J."/>
            <person name="van Wezel E.M."/>
            <person name="Veloo A.C.M."/>
        </authorList>
    </citation>
    <scope>NUCLEOTIDE SEQUENCE [LARGE SCALE GENOMIC DNA]</scope>
    <source>
        <strain evidence="3 4">ENR1039</strain>
    </source>
</reference>
<feature type="signal peptide" evidence="2">
    <location>
        <begin position="1"/>
        <end position="20"/>
    </location>
</feature>
<keyword evidence="4" id="KW-1185">Reference proteome</keyword>
<organism evidence="3 4">
    <name type="scientific">Anaerococcus cruorum</name>
    <dbReference type="NCBI Taxonomy" id="3115617"/>
    <lineage>
        <taxon>Bacteria</taxon>
        <taxon>Bacillati</taxon>
        <taxon>Bacillota</taxon>
        <taxon>Tissierellia</taxon>
        <taxon>Tissierellales</taxon>
        <taxon>Peptoniphilaceae</taxon>
        <taxon>Anaerococcus</taxon>
    </lineage>
</organism>
<accession>A0ABW9MUQ9</accession>
<evidence type="ECO:0000313" key="3">
    <source>
        <dbReference type="EMBL" id="MFO3715561.1"/>
    </source>
</evidence>
<evidence type="ECO:0000313" key="4">
    <source>
        <dbReference type="Proteomes" id="UP001638015"/>
    </source>
</evidence>
<dbReference type="Proteomes" id="UP001638015">
    <property type="component" value="Unassembled WGS sequence"/>
</dbReference>
<comment type="caution">
    <text evidence="3">The sequence shown here is derived from an EMBL/GenBank/DDBJ whole genome shotgun (WGS) entry which is preliminary data.</text>
</comment>
<dbReference type="PROSITE" id="PS51257">
    <property type="entry name" value="PROKAR_LIPOPROTEIN"/>
    <property type="match status" value="1"/>
</dbReference>
<sequence length="327" mass="36860">MTNKKFILALGLILSLSACSQDANKDNAVTEETISQALDGPVEKDVVADDNQKSKEKESTTKTTNDASDLSKWRDMILNIGEFSPTLVKNLTDSDLEELIKKANELSEETGYWDAKDFVFQELGKTYPELSNKFPLDSIENRYNQEAAEEGDYKGMFDHERQLMIDMGYPSYDVWAIDDKTVQDAFHKAYEDDIDLYYEDYIANAGEILFGEDEKAEAEAEDDNESTSQASNENQETTTTSKKNKIKKYGSSQTDYDAIKSTLVQYYEFSPASVNQMTNEDIDIAYTRAMTKLEETGAGDIGLIFEELGNMFPGSSKMYPGEQTEEN</sequence>
<feature type="region of interest" description="Disordered" evidence="1">
    <location>
        <begin position="34"/>
        <end position="67"/>
    </location>
</feature>
<evidence type="ECO:0008006" key="5">
    <source>
        <dbReference type="Google" id="ProtNLM"/>
    </source>
</evidence>
<dbReference type="RefSeq" id="WP_410032393.1">
    <property type="nucleotide sequence ID" value="NZ_JBGMEH010000001.1"/>
</dbReference>
<dbReference type="EMBL" id="JBGMEH010000001">
    <property type="protein sequence ID" value="MFO3715561.1"/>
    <property type="molecule type" value="Genomic_DNA"/>
</dbReference>
<feature type="chain" id="PRO_5047385826" description="Lipoprotein" evidence="2">
    <location>
        <begin position="21"/>
        <end position="327"/>
    </location>
</feature>
<gene>
    <name evidence="3" type="ORF">ACCQ40_02000</name>
</gene>
<name>A0ABW9MUQ9_9FIRM</name>
<proteinExistence type="predicted"/>
<feature type="compositionally biased region" description="Basic and acidic residues" evidence="1">
    <location>
        <begin position="41"/>
        <end position="60"/>
    </location>
</feature>